<gene>
    <name evidence="1" type="ORF">RQM65_05265</name>
</gene>
<dbReference type="GO" id="GO:0016829">
    <property type="term" value="F:lyase activity"/>
    <property type="evidence" value="ECO:0007669"/>
    <property type="project" value="UniProtKB-KW"/>
</dbReference>
<comment type="caution">
    <text evidence="1">The sequence shown here is derived from an EMBL/GenBank/DDBJ whole genome shotgun (WGS) entry which is preliminary data.</text>
</comment>
<dbReference type="InterPro" id="IPR025975">
    <property type="entry name" value="Polysacc_lyase"/>
</dbReference>
<dbReference type="EMBL" id="JAVTTP010000001">
    <property type="protein sequence ID" value="MDT7828072.1"/>
    <property type="molecule type" value="Genomic_DNA"/>
</dbReference>
<evidence type="ECO:0000313" key="2">
    <source>
        <dbReference type="Proteomes" id="UP001250656"/>
    </source>
</evidence>
<dbReference type="Proteomes" id="UP001250656">
    <property type="component" value="Unassembled WGS sequence"/>
</dbReference>
<reference evidence="1 2" key="1">
    <citation type="submission" date="2023-09" db="EMBL/GenBank/DDBJ databases">
        <title>Novel taxa isolated from Blanes Bay.</title>
        <authorList>
            <person name="Rey-Velasco X."/>
            <person name="Lucena T."/>
        </authorList>
    </citation>
    <scope>NUCLEOTIDE SEQUENCE [LARGE SCALE GENOMIC DNA]</scope>
    <source>
        <strain evidence="1 2">S334</strain>
    </source>
</reference>
<dbReference type="Pfam" id="PF14099">
    <property type="entry name" value="Polysacc_lyase"/>
    <property type="match status" value="1"/>
</dbReference>
<proteinExistence type="predicted"/>
<sequence>MKYFFFLLLFSTSVYSQNYHYTLRLKRSIPTPKPTYQRDETNIFLKELFENSNLDLDFDLSDFNPELIGNHSFSFDNNIKDAGIASGRFEINESDPLLWGGHRAEFAQPTNSTLNEGWYGFSQYFPETYITDTTEEVVGQWHDIPDDGETAARSPSNAISTGNNHLKWTTRWDSRSIQTNNITQGYFEMDLGVIPKNKWIDWVVHIKFSHTNTGILEVWMDGVKVIDRQNMPNCFNDVKYPYFKLGVYRWEWGSAVTQRVIYYDEVRVGNKNSSYNEVRPGN</sequence>
<keyword evidence="2" id="KW-1185">Reference proteome</keyword>
<dbReference type="Gene3D" id="2.60.120.200">
    <property type="match status" value="1"/>
</dbReference>
<keyword evidence="1" id="KW-0456">Lyase</keyword>
<protein>
    <submittedName>
        <fullName evidence="1">Polysaccharide lyase</fullName>
    </submittedName>
</protein>
<name>A0ABU3L4P2_9FLAO</name>
<organism evidence="1 2">
    <name type="scientific">Pricia mediterranea</name>
    <dbReference type="NCBI Taxonomy" id="3076079"/>
    <lineage>
        <taxon>Bacteria</taxon>
        <taxon>Pseudomonadati</taxon>
        <taxon>Bacteroidota</taxon>
        <taxon>Flavobacteriia</taxon>
        <taxon>Flavobacteriales</taxon>
        <taxon>Flavobacteriaceae</taxon>
        <taxon>Pricia</taxon>
    </lineage>
</organism>
<dbReference type="RefSeq" id="WP_314013199.1">
    <property type="nucleotide sequence ID" value="NZ_JAVTTP010000001.1"/>
</dbReference>
<evidence type="ECO:0000313" key="1">
    <source>
        <dbReference type="EMBL" id="MDT7828072.1"/>
    </source>
</evidence>
<accession>A0ABU3L4P2</accession>